<evidence type="ECO:0000313" key="4">
    <source>
        <dbReference type="Proteomes" id="UP000294225"/>
    </source>
</evidence>
<feature type="transmembrane region" description="Helical" evidence="2">
    <location>
        <begin position="113"/>
        <end position="138"/>
    </location>
</feature>
<feature type="region of interest" description="Disordered" evidence="1">
    <location>
        <begin position="1"/>
        <end position="20"/>
    </location>
</feature>
<evidence type="ECO:0000313" key="3">
    <source>
        <dbReference type="EMBL" id="TCC38896.1"/>
    </source>
</evidence>
<reference evidence="3 4" key="1">
    <citation type="submission" date="2019-02" db="EMBL/GenBank/DDBJ databases">
        <title>Kribbella capetownensis sp. nov. and Kribbella speibonae sp. nov., isolated from soil.</title>
        <authorList>
            <person name="Curtis S.M."/>
            <person name="Norton I."/>
            <person name="Everest G.J."/>
            <person name="Meyers P.R."/>
        </authorList>
    </citation>
    <scope>NUCLEOTIDE SEQUENCE [LARGE SCALE GENOMIC DNA]</scope>
    <source>
        <strain evidence="3 4">YM55</strain>
    </source>
</reference>
<dbReference type="Proteomes" id="UP000294225">
    <property type="component" value="Unassembled WGS sequence"/>
</dbReference>
<evidence type="ECO:0000256" key="1">
    <source>
        <dbReference type="SAM" id="MobiDB-lite"/>
    </source>
</evidence>
<sequence>MNPPLSTPGARSGDSRPQASTPHLLRAIGWANPHLLSAGPRYLAQLGIGACIVLLSILDAYLMQGPLQSVLRHDPSTTLRIALGVSAASALFAAWVGYTLKGANGEHPGNRRYLVLPAVMGLMWLAVGLCIFAIRIVSGSTRAAVTYDGAAPTASTPGISAATWASAALFLAVYFLVGLAAFGDVYHQRNDAAASLRRTARKLATTRQKLQADEALLRRLVEGLGIRQLEVELLPRQVERAKTGHLAHALALRQLSRHEQAIHLASPSGTGITSPDHEKNPANTGSGVTQPPA</sequence>
<evidence type="ECO:0000256" key="2">
    <source>
        <dbReference type="SAM" id="Phobius"/>
    </source>
</evidence>
<name>A0A4R0J3T9_9ACTN</name>
<feature type="region of interest" description="Disordered" evidence="1">
    <location>
        <begin position="266"/>
        <end position="293"/>
    </location>
</feature>
<feature type="transmembrane region" description="Helical" evidence="2">
    <location>
        <begin position="158"/>
        <end position="182"/>
    </location>
</feature>
<protein>
    <submittedName>
        <fullName evidence="3">Uncharacterized protein</fullName>
    </submittedName>
</protein>
<dbReference type="AlphaFoldDB" id="A0A4R0J3T9"/>
<proteinExistence type="predicted"/>
<dbReference type="EMBL" id="SJKC01000002">
    <property type="protein sequence ID" value="TCC38896.1"/>
    <property type="molecule type" value="Genomic_DNA"/>
</dbReference>
<keyword evidence="2" id="KW-0812">Transmembrane</keyword>
<dbReference type="RefSeq" id="WP_131497403.1">
    <property type="nucleotide sequence ID" value="NZ_SJKC01000002.1"/>
</dbReference>
<feature type="compositionally biased region" description="Polar residues" evidence="1">
    <location>
        <begin position="281"/>
        <end position="293"/>
    </location>
</feature>
<organism evidence="3 4">
    <name type="scientific">Kribbella speibonae</name>
    <dbReference type="NCBI Taxonomy" id="1572660"/>
    <lineage>
        <taxon>Bacteria</taxon>
        <taxon>Bacillati</taxon>
        <taxon>Actinomycetota</taxon>
        <taxon>Actinomycetes</taxon>
        <taxon>Propionibacteriales</taxon>
        <taxon>Kribbellaceae</taxon>
        <taxon>Kribbella</taxon>
    </lineage>
</organism>
<comment type="caution">
    <text evidence="3">The sequence shown here is derived from an EMBL/GenBank/DDBJ whole genome shotgun (WGS) entry which is preliminary data.</text>
</comment>
<keyword evidence="2" id="KW-1133">Transmembrane helix</keyword>
<accession>A0A4R0J3T9</accession>
<feature type="transmembrane region" description="Helical" evidence="2">
    <location>
        <begin position="42"/>
        <end position="61"/>
    </location>
</feature>
<feature type="transmembrane region" description="Helical" evidence="2">
    <location>
        <begin position="81"/>
        <end position="101"/>
    </location>
</feature>
<gene>
    <name evidence="3" type="ORF">E0H92_21255</name>
</gene>
<keyword evidence="2" id="KW-0472">Membrane</keyword>